<evidence type="ECO:0000313" key="2">
    <source>
        <dbReference type="Proteomes" id="UP000324222"/>
    </source>
</evidence>
<sequence>MNGNVDENNTHATTVVAGASLAVTPVFPPISLAHFVLAATTIVLTPTNTTGCAGRGHVDGKSLIYSDMLRERSDVTREPCDSLCSHQGTASLNSNCQACTRWSVATLPPKVNFAKLRFTKCGSLLYSLLQESPFSEISMFTINFDFPLPSLTILVN</sequence>
<dbReference type="EMBL" id="VSRR010001364">
    <property type="protein sequence ID" value="MPC24706.1"/>
    <property type="molecule type" value="Genomic_DNA"/>
</dbReference>
<keyword evidence="2" id="KW-1185">Reference proteome</keyword>
<comment type="caution">
    <text evidence="1">The sequence shown here is derived from an EMBL/GenBank/DDBJ whole genome shotgun (WGS) entry which is preliminary data.</text>
</comment>
<dbReference type="Proteomes" id="UP000324222">
    <property type="component" value="Unassembled WGS sequence"/>
</dbReference>
<proteinExistence type="predicted"/>
<gene>
    <name evidence="1" type="ORF">E2C01_017794</name>
</gene>
<organism evidence="1 2">
    <name type="scientific">Portunus trituberculatus</name>
    <name type="common">Swimming crab</name>
    <name type="synonym">Neptunus trituberculatus</name>
    <dbReference type="NCBI Taxonomy" id="210409"/>
    <lineage>
        <taxon>Eukaryota</taxon>
        <taxon>Metazoa</taxon>
        <taxon>Ecdysozoa</taxon>
        <taxon>Arthropoda</taxon>
        <taxon>Crustacea</taxon>
        <taxon>Multicrustacea</taxon>
        <taxon>Malacostraca</taxon>
        <taxon>Eumalacostraca</taxon>
        <taxon>Eucarida</taxon>
        <taxon>Decapoda</taxon>
        <taxon>Pleocyemata</taxon>
        <taxon>Brachyura</taxon>
        <taxon>Eubrachyura</taxon>
        <taxon>Portunoidea</taxon>
        <taxon>Portunidae</taxon>
        <taxon>Portuninae</taxon>
        <taxon>Portunus</taxon>
    </lineage>
</organism>
<name>A0A5B7DUT4_PORTR</name>
<accession>A0A5B7DUT4</accession>
<dbReference type="AlphaFoldDB" id="A0A5B7DUT4"/>
<evidence type="ECO:0000313" key="1">
    <source>
        <dbReference type="EMBL" id="MPC24706.1"/>
    </source>
</evidence>
<reference evidence="1 2" key="1">
    <citation type="submission" date="2019-05" db="EMBL/GenBank/DDBJ databases">
        <title>Another draft genome of Portunus trituberculatus and its Hox gene families provides insights of decapod evolution.</title>
        <authorList>
            <person name="Jeong J.-H."/>
            <person name="Song I."/>
            <person name="Kim S."/>
            <person name="Choi T."/>
            <person name="Kim D."/>
            <person name="Ryu S."/>
            <person name="Kim W."/>
        </authorList>
    </citation>
    <scope>NUCLEOTIDE SEQUENCE [LARGE SCALE GENOMIC DNA]</scope>
    <source>
        <tissue evidence="1">Muscle</tissue>
    </source>
</reference>
<protein>
    <submittedName>
        <fullName evidence="1">Uncharacterized protein</fullName>
    </submittedName>
</protein>